<organism evidence="7 8">
    <name type="scientific">Paracraurococcus lichenis</name>
    <dbReference type="NCBI Taxonomy" id="3064888"/>
    <lineage>
        <taxon>Bacteria</taxon>
        <taxon>Pseudomonadati</taxon>
        <taxon>Pseudomonadota</taxon>
        <taxon>Alphaproteobacteria</taxon>
        <taxon>Acetobacterales</taxon>
        <taxon>Roseomonadaceae</taxon>
        <taxon>Paracraurococcus</taxon>
    </lineage>
</organism>
<evidence type="ECO:0000259" key="6">
    <source>
        <dbReference type="Pfam" id="PF14833"/>
    </source>
</evidence>
<dbReference type="InterPro" id="IPR002204">
    <property type="entry name" value="3-OH-isobutyrate_DH-rel_CS"/>
</dbReference>
<evidence type="ECO:0000256" key="3">
    <source>
        <dbReference type="ARBA" id="ARBA00023027"/>
    </source>
</evidence>
<evidence type="ECO:0000256" key="1">
    <source>
        <dbReference type="ARBA" id="ARBA00009080"/>
    </source>
</evidence>
<dbReference type="PANTHER" id="PTHR43060:SF15">
    <property type="entry name" value="3-HYDROXYISOBUTYRATE DEHYDROGENASE-LIKE 1, MITOCHONDRIAL-RELATED"/>
    <property type="match status" value="1"/>
</dbReference>
<dbReference type="InterPro" id="IPR036291">
    <property type="entry name" value="NAD(P)-bd_dom_sf"/>
</dbReference>
<evidence type="ECO:0000259" key="5">
    <source>
        <dbReference type="Pfam" id="PF03446"/>
    </source>
</evidence>
<dbReference type="InterPro" id="IPR029154">
    <property type="entry name" value="HIBADH-like_NADP-bd"/>
</dbReference>
<name>A0ABT9E1Q7_9PROT</name>
<dbReference type="Gene3D" id="3.40.50.720">
    <property type="entry name" value="NAD(P)-binding Rossmann-like Domain"/>
    <property type="match status" value="1"/>
</dbReference>
<dbReference type="Gene3D" id="1.10.1040.10">
    <property type="entry name" value="N-(1-d-carboxylethyl)-l-norvaline Dehydrogenase, domain 2"/>
    <property type="match status" value="1"/>
</dbReference>
<evidence type="ECO:0000256" key="2">
    <source>
        <dbReference type="ARBA" id="ARBA00023002"/>
    </source>
</evidence>
<reference evidence="7 8" key="1">
    <citation type="submission" date="2023-08" db="EMBL/GenBank/DDBJ databases">
        <title>The draft genome sequence of Paracraurococcus sp. LOR1-02.</title>
        <authorList>
            <person name="Kingkaew E."/>
            <person name="Tanasupawat S."/>
        </authorList>
    </citation>
    <scope>NUCLEOTIDE SEQUENCE [LARGE SCALE GENOMIC DNA]</scope>
    <source>
        <strain evidence="7 8">LOR1-02</strain>
    </source>
</reference>
<dbReference type="EMBL" id="JAUTWS010000015">
    <property type="protein sequence ID" value="MDO9710098.1"/>
    <property type="molecule type" value="Genomic_DNA"/>
</dbReference>
<gene>
    <name evidence="7" type="ORF">Q7A36_17225</name>
</gene>
<dbReference type="SUPFAM" id="SSF51735">
    <property type="entry name" value="NAD(P)-binding Rossmann-fold domains"/>
    <property type="match status" value="1"/>
</dbReference>
<dbReference type="PROSITE" id="PS00895">
    <property type="entry name" value="3_HYDROXYISOBUT_DH"/>
    <property type="match status" value="1"/>
</dbReference>
<feature type="region of interest" description="Disordered" evidence="4">
    <location>
        <begin position="1"/>
        <end position="23"/>
    </location>
</feature>
<dbReference type="Pfam" id="PF14833">
    <property type="entry name" value="NAD_binding_11"/>
    <property type="match status" value="1"/>
</dbReference>
<proteinExistence type="inferred from homology"/>
<keyword evidence="3" id="KW-0520">NAD</keyword>
<protein>
    <submittedName>
        <fullName evidence="7">NAD(P)-dependent oxidoreductase</fullName>
        <ecNumber evidence="7">1.1.-.-</ecNumber>
    </submittedName>
</protein>
<dbReference type="PANTHER" id="PTHR43060">
    <property type="entry name" value="3-HYDROXYISOBUTYRATE DEHYDROGENASE-LIKE 1, MITOCHONDRIAL-RELATED"/>
    <property type="match status" value="1"/>
</dbReference>
<dbReference type="InterPro" id="IPR006115">
    <property type="entry name" value="6PGDH_NADP-bd"/>
</dbReference>
<keyword evidence="2 7" id="KW-0560">Oxidoreductase</keyword>
<evidence type="ECO:0000313" key="8">
    <source>
        <dbReference type="Proteomes" id="UP001243009"/>
    </source>
</evidence>
<dbReference type="Proteomes" id="UP001243009">
    <property type="component" value="Unassembled WGS sequence"/>
</dbReference>
<dbReference type="EC" id="1.1.-.-" evidence="7"/>
<dbReference type="InterPro" id="IPR013328">
    <property type="entry name" value="6PGD_dom2"/>
</dbReference>
<feature type="domain" description="6-phosphogluconate dehydrogenase NADP-binding" evidence="5">
    <location>
        <begin position="32"/>
        <end position="181"/>
    </location>
</feature>
<dbReference type="SUPFAM" id="SSF48179">
    <property type="entry name" value="6-phosphogluconate dehydrogenase C-terminal domain-like"/>
    <property type="match status" value="1"/>
</dbReference>
<dbReference type="RefSeq" id="WP_305104998.1">
    <property type="nucleotide sequence ID" value="NZ_JAUTWS010000015.1"/>
</dbReference>
<dbReference type="GO" id="GO:0016491">
    <property type="term" value="F:oxidoreductase activity"/>
    <property type="evidence" value="ECO:0007669"/>
    <property type="project" value="UniProtKB-KW"/>
</dbReference>
<sequence length="321" mass="32710">MSPRPAPGCARRRAGGQWRQDAGGTGMEQVAGVIGLGIMGGAMARNLQAAGWRVIGYDTDPARRAALAEAGIEVAADAVAAARAAPVLLTSLPKPAALHATVKALAEAGLPPRLLVETSTFTLEDKLAAEAALRAAGHAALDCPLSGTGAQAERKDLVVYASGDAQAIARLAPFFAGFARATHDLGAYGNGTRMKFVANLLVAIHNLASAEAMVLAEKAGLDPAKVVELVASGAATSRVFELRAPMMAAKRYGPPTMRNAMWSKDMEVIGAFAASLNCPVPLFSAVLPLHAATLAAGFGGEDTAAIHAVLSRMAGLDGGEG</sequence>
<dbReference type="Pfam" id="PF03446">
    <property type="entry name" value="NAD_binding_2"/>
    <property type="match status" value="1"/>
</dbReference>
<dbReference type="InterPro" id="IPR015815">
    <property type="entry name" value="HIBADH-related"/>
</dbReference>
<comment type="similarity">
    <text evidence="1">Belongs to the HIBADH-related family.</text>
</comment>
<accession>A0ABT9E1Q7</accession>
<comment type="caution">
    <text evidence="7">The sequence shown here is derived from an EMBL/GenBank/DDBJ whole genome shotgun (WGS) entry which is preliminary data.</text>
</comment>
<evidence type="ECO:0000256" key="4">
    <source>
        <dbReference type="SAM" id="MobiDB-lite"/>
    </source>
</evidence>
<dbReference type="PIRSF" id="PIRSF000103">
    <property type="entry name" value="HIBADH"/>
    <property type="match status" value="1"/>
</dbReference>
<evidence type="ECO:0000313" key="7">
    <source>
        <dbReference type="EMBL" id="MDO9710098.1"/>
    </source>
</evidence>
<feature type="domain" description="3-hydroxyisobutyrate dehydrogenase-like NAD-binding" evidence="6">
    <location>
        <begin position="189"/>
        <end position="308"/>
    </location>
</feature>
<dbReference type="InterPro" id="IPR008927">
    <property type="entry name" value="6-PGluconate_DH-like_C_sf"/>
</dbReference>
<keyword evidence="8" id="KW-1185">Reference proteome</keyword>